<accession>A0A1G7FZJ0</accession>
<proteinExistence type="predicted"/>
<gene>
    <name evidence="1" type="ORF">SAMN04488567_2642</name>
</gene>
<reference evidence="2" key="1">
    <citation type="submission" date="2016-10" db="EMBL/GenBank/DDBJ databases">
        <authorList>
            <person name="Varghese N."/>
            <person name="Submissions S."/>
        </authorList>
    </citation>
    <scope>NUCLEOTIDE SEQUENCE [LARGE SCALE GENOMIC DNA]</scope>
    <source>
        <strain evidence="2">DSM 21424</strain>
    </source>
</reference>
<dbReference type="AlphaFoldDB" id="A0A1G7FZJ0"/>
<dbReference type="RefSeq" id="WP_090112697.1">
    <property type="nucleotide sequence ID" value="NZ_FNAT01000004.1"/>
</dbReference>
<dbReference type="EMBL" id="FNAT01000004">
    <property type="protein sequence ID" value="SDE81185.1"/>
    <property type="molecule type" value="Genomic_DNA"/>
</dbReference>
<name>A0A1G7FZJ0_9RHOB</name>
<evidence type="ECO:0000313" key="2">
    <source>
        <dbReference type="Proteomes" id="UP000198922"/>
    </source>
</evidence>
<keyword evidence="2" id="KW-1185">Reference proteome</keyword>
<organism evidence="1 2">
    <name type="scientific">Limimaricola pyoseonensis</name>
    <dbReference type="NCBI Taxonomy" id="521013"/>
    <lineage>
        <taxon>Bacteria</taxon>
        <taxon>Pseudomonadati</taxon>
        <taxon>Pseudomonadota</taxon>
        <taxon>Alphaproteobacteria</taxon>
        <taxon>Rhodobacterales</taxon>
        <taxon>Paracoccaceae</taxon>
        <taxon>Limimaricola</taxon>
    </lineage>
</organism>
<protein>
    <submittedName>
        <fullName evidence="1">Uncharacterized protein</fullName>
    </submittedName>
</protein>
<sequence>MMIEGTGIHSETRALRGLPANYAWKPRPAGRGHDIAKLMALTAAQPSPPPPLRTGVVLIRRTAASGE</sequence>
<evidence type="ECO:0000313" key="1">
    <source>
        <dbReference type="EMBL" id="SDE81185.1"/>
    </source>
</evidence>
<dbReference type="Proteomes" id="UP000198922">
    <property type="component" value="Unassembled WGS sequence"/>
</dbReference>